<organism evidence="2 3">
    <name type="scientific">Peptoniphilus harei</name>
    <dbReference type="NCBI Taxonomy" id="54005"/>
    <lineage>
        <taxon>Bacteria</taxon>
        <taxon>Bacillati</taxon>
        <taxon>Bacillota</taxon>
        <taxon>Tissierellia</taxon>
        <taxon>Tissierellales</taxon>
        <taxon>Peptoniphilaceae</taxon>
        <taxon>Peptoniphilus</taxon>
    </lineage>
</organism>
<reference evidence="2" key="1">
    <citation type="submission" date="2021-02" db="EMBL/GenBank/DDBJ databases">
        <title>Infant gut strain persistence is associated with maternal origin, phylogeny, and functional potential including surface adhesion and iron acquisition.</title>
        <authorList>
            <person name="Lou Y.C."/>
        </authorList>
    </citation>
    <scope>NUCLEOTIDE SEQUENCE</scope>
    <source>
        <strain evidence="2">L3_060_052G1_dasL3_060_052G1_concoct_1</strain>
    </source>
</reference>
<feature type="transmembrane region" description="Helical" evidence="1">
    <location>
        <begin position="57"/>
        <end position="79"/>
    </location>
</feature>
<sequence length="127" mass="13789">MGELILSKKHDIVENKEYYLRVLFYSLVILGIFVFMQTCFAEGTLDTTEAMEKGKGLFNSVATVLGTFFIIIGGIMAIWGLYTVGMAIKDGVSGQTGQSLTAIIGGILMAVAGYLMKNNGDKLFETN</sequence>
<accession>A0A943SSN9</accession>
<proteinExistence type="predicted"/>
<name>A0A943SSN9_9FIRM</name>
<dbReference type="Proteomes" id="UP000748991">
    <property type="component" value="Unassembled WGS sequence"/>
</dbReference>
<dbReference type="AlphaFoldDB" id="A0A943SSN9"/>
<dbReference type="RefSeq" id="WP_278638465.1">
    <property type="nucleotide sequence ID" value="NZ_JAGZZP010000019.1"/>
</dbReference>
<feature type="transmembrane region" description="Helical" evidence="1">
    <location>
        <begin position="99"/>
        <end position="116"/>
    </location>
</feature>
<dbReference type="EMBL" id="JAGZZP010000019">
    <property type="protein sequence ID" value="MBS6535744.1"/>
    <property type="molecule type" value="Genomic_DNA"/>
</dbReference>
<evidence type="ECO:0000313" key="3">
    <source>
        <dbReference type="Proteomes" id="UP000748991"/>
    </source>
</evidence>
<gene>
    <name evidence="2" type="ORF">KH327_07915</name>
</gene>
<keyword evidence="1" id="KW-0472">Membrane</keyword>
<keyword evidence="1" id="KW-1133">Transmembrane helix</keyword>
<evidence type="ECO:0000256" key="1">
    <source>
        <dbReference type="SAM" id="Phobius"/>
    </source>
</evidence>
<feature type="transmembrane region" description="Helical" evidence="1">
    <location>
        <begin position="18"/>
        <end position="36"/>
    </location>
</feature>
<comment type="caution">
    <text evidence="2">The sequence shown here is derived from an EMBL/GenBank/DDBJ whole genome shotgun (WGS) entry which is preliminary data.</text>
</comment>
<evidence type="ECO:0000313" key="2">
    <source>
        <dbReference type="EMBL" id="MBS6535744.1"/>
    </source>
</evidence>
<keyword evidence="1" id="KW-0812">Transmembrane</keyword>
<protein>
    <submittedName>
        <fullName evidence="2">Uncharacterized protein</fullName>
    </submittedName>
</protein>